<comment type="similarity">
    <text evidence="1">Belongs to the N4BP1 family.</text>
</comment>
<dbReference type="InterPro" id="IPR021869">
    <property type="entry name" value="RNase_Zc3h12_NYN"/>
</dbReference>
<keyword evidence="6" id="KW-1185">Reference proteome</keyword>
<feature type="region of interest" description="Disordered" evidence="2">
    <location>
        <begin position="39"/>
        <end position="80"/>
    </location>
</feature>
<dbReference type="OMA" id="IFTGQDM"/>
<protein>
    <submittedName>
        <fullName evidence="5">Uncharacterized protein</fullName>
    </submittedName>
</protein>
<evidence type="ECO:0000313" key="6">
    <source>
        <dbReference type="Proteomes" id="UP000694545"/>
    </source>
</evidence>
<feature type="compositionally biased region" description="Basic and acidic residues" evidence="2">
    <location>
        <begin position="58"/>
        <end position="80"/>
    </location>
</feature>
<feature type="domain" description="RNase NYN" evidence="3">
    <location>
        <begin position="8"/>
        <end position="40"/>
    </location>
</feature>
<dbReference type="Gene3D" id="3.40.50.11980">
    <property type="match status" value="1"/>
</dbReference>
<evidence type="ECO:0000259" key="4">
    <source>
        <dbReference type="Pfam" id="PF23054"/>
    </source>
</evidence>
<dbReference type="GO" id="GO:0004521">
    <property type="term" value="F:RNA endonuclease activity"/>
    <property type="evidence" value="ECO:0007669"/>
    <property type="project" value="TreeGrafter"/>
</dbReference>
<dbReference type="GO" id="GO:0005634">
    <property type="term" value="C:nucleus"/>
    <property type="evidence" value="ECO:0007669"/>
    <property type="project" value="TreeGrafter"/>
</dbReference>
<dbReference type="PANTHER" id="PTHR12876">
    <property type="entry name" value="N4BP1-RELATED"/>
    <property type="match status" value="1"/>
</dbReference>
<evidence type="ECO:0000256" key="1">
    <source>
        <dbReference type="ARBA" id="ARBA00038274"/>
    </source>
</evidence>
<dbReference type="PANTHER" id="PTHR12876:SF28">
    <property type="entry name" value="PROTEIN KHNYN"/>
    <property type="match status" value="1"/>
</dbReference>
<feature type="domain" description="N4BP1 C-terminal UBA" evidence="4">
    <location>
        <begin position="74"/>
        <end position="119"/>
    </location>
</feature>
<evidence type="ECO:0000256" key="2">
    <source>
        <dbReference type="SAM" id="MobiDB-lite"/>
    </source>
</evidence>
<organism evidence="5 6">
    <name type="scientific">Varanus komodoensis</name>
    <name type="common">Komodo dragon</name>
    <dbReference type="NCBI Taxonomy" id="61221"/>
    <lineage>
        <taxon>Eukaryota</taxon>
        <taxon>Metazoa</taxon>
        <taxon>Chordata</taxon>
        <taxon>Craniata</taxon>
        <taxon>Vertebrata</taxon>
        <taxon>Euteleostomi</taxon>
        <taxon>Lepidosauria</taxon>
        <taxon>Squamata</taxon>
        <taxon>Bifurcata</taxon>
        <taxon>Unidentata</taxon>
        <taxon>Episquamata</taxon>
        <taxon>Toxicofera</taxon>
        <taxon>Anguimorpha</taxon>
        <taxon>Paleoanguimorpha</taxon>
        <taxon>Varanoidea</taxon>
        <taxon>Varanidae</taxon>
        <taxon>Varanus</taxon>
    </lineage>
</organism>
<accession>A0A8D2J5M1</accession>
<dbReference type="GO" id="GO:0003729">
    <property type="term" value="F:mRNA binding"/>
    <property type="evidence" value="ECO:0007669"/>
    <property type="project" value="TreeGrafter"/>
</dbReference>
<dbReference type="Ensembl" id="ENSVKKT00000004802.1">
    <property type="protein sequence ID" value="ENSVKKP00000004673.1"/>
    <property type="gene ID" value="ENSVKKG00000003483.1"/>
</dbReference>
<dbReference type="InterPro" id="IPR056578">
    <property type="entry name" value="UBA_N4BP1_C"/>
</dbReference>
<proteinExistence type="inferred from homology"/>
<dbReference type="GO" id="GO:0036464">
    <property type="term" value="C:cytoplasmic ribonucleoprotein granule"/>
    <property type="evidence" value="ECO:0007669"/>
    <property type="project" value="TreeGrafter"/>
</dbReference>
<evidence type="ECO:0000259" key="3">
    <source>
        <dbReference type="Pfam" id="PF11977"/>
    </source>
</evidence>
<dbReference type="Proteomes" id="UP000694545">
    <property type="component" value="Unplaced"/>
</dbReference>
<reference evidence="5" key="2">
    <citation type="submission" date="2025-09" db="UniProtKB">
        <authorList>
            <consortium name="Ensembl"/>
        </authorList>
    </citation>
    <scope>IDENTIFICATION</scope>
</reference>
<name>A0A8D2J5M1_VARKO</name>
<dbReference type="Pfam" id="PF23054">
    <property type="entry name" value="UBA_N4BP1_C"/>
    <property type="match status" value="1"/>
</dbReference>
<evidence type="ECO:0000313" key="5">
    <source>
        <dbReference type="Ensembl" id="ENSVKKP00000004673.1"/>
    </source>
</evidence>
<dbReference type="Pfam" id="PF11977">
    <property type="entry name" value="RNase_Zc3h12a"/>
    <property type="match status" value="1"/>
</dbReference>
<sequence length="122" mass="13704">MVACSRELRWNALARLLQYIFVGNIFMVPDDPLGRGGPTLVEFLKKNPRKPPGSSSGDPRRAPHDGTAKKETSRPAAETERLRRDLLEIFTGQDMKVDFVLMREPSCCDLNKLSEAILSLTF</sequence>
<reference evidence="5" key="1">
    <citation type="submission" date="2025-08" db="UniProtKB">
        <authorList>
            <consortium name="Ensembl"/>
        </authorList>
    </citation>
    <scope>IDENTIFICATION</scope>
</reference>
<dbReference type="InterPro" id="IPR051101">
    <property type="entry name" value="ZC3H12/N4BP1_RNase_Reg"/>
</dbReference>
<dbReference type="AlphaFoldDB" id="A0A8D2J5M1"/>